<feature type="domain" description="K Homology" evidence="4">
    <location>
        <begin position="183"/>
        <end position="275"/>
    </location>
</feature>
<proteinExistence type="predicted"/>
<dbReference type="Proteomes" id="UP000053240">
    <property type="component" value="Unassembled WGS sequence"/>
</dbReference>
<keyword evidence="5" id="KW-0687">Ribonucleoprotein</keyword>
<accession>A0A0N1INW9</accession>
<feature type="region of interest" description="Disordered" evidence="3">
    <location>
        <begin position="1"/>
        <end position="28"/>
    </location>
</feature>
<dbReference type="SMART" id="SM00322">
    <property type="entry name" value="KH"/>
    <property type="match status" value="2"/>
</dbReference>
<evidence type="ECO:0000313" key="5">
    <source>
        <dbReference type="EMBL" id="KPJ12457.1"/>
    </source>
</evidence>
<protein>
    <submittedName>
        <fullName evidence="5">Heterogeneous nuclear ribonucleoprotein K</fullName>
    </submittedName>
</protein>
<evidence type="ECO:0000256" key="1">
    <source>
        <dbReference type="ARBA" id="ARBA00022737"/>
    </source>
</evidence>
<dbReference type="InterPro" id="IPR004088">
    <property type="entry name" value="KH_dom_type_1"/>
</dbReference>
<evidence type="ECO:0000313" key="6">
    <source>
        <dbReference type="Proteomes" id="UP000053240"/>
    </source>
</evidence>
<dbReference type="CDD" id="cd22432">
    <property type="entry name" value="KH-I_HNRNPK_rpt1"/>
    <property type="match status" value="1"/>
</dbReference>
<dbReference type="SUPFAM" id="SSF54791">
    <property type="entry name" value="Eukaryotic type KH-domain (KH-domain type I)"/>
    <property type="match status" value="1"/>
</dbReference>
<feature type="domain" description="K Homology" evidence="4">
    <location>
        <begin position="105"/>
        <end position="174"/>
    </location>
</feature>
<evidence type="ECO:0000256" key="3">
    <source>
        <dbReference type="SAM" id="MobiDB-lite"/>
    </source>
</evidence>
<dbReference type="STRING" id="76193.A0A0N1INW9"/>
<reference evidence="5 6" key="1">
    <citation type="journal article" date="2015" name="Nat. Commun.">
        <title>Outbred genome sequencing and CRISPR/Cas9 gene editing in butterflies.</title>
        <authorList>
            <person name="Li X."/>
            <person name="Fan D."/>
            <person name="Zhang W."/>
            <person name="Liu G."/>
            <person name="Zhang L."/>
            <person name="Zhao L."/>
            <person name="Fang X."/>
            <person name="Chen L."/>
            <person name="Dong Y."/>
            <person name="Chen Y."/>
            <person name="Ding Y."/>
            <person name="Zhao R."/>
            <person name="Feng M."/>
            <person name="Zhu Y."/>
            <person name="Feng Y."/>
            <person name="Jiang X."/>
            <person name="Zhu D."/>
            <person name="Xiang H."/>
            <person name="Feng X."/>
            <person name="Li S."/>
            <person name="Wang J."/>
            <person name="Zhang G."/>
            <person name="Kronforst M.R."/>
            <person name="Wang W."/>
        </authorList>
    </citation>
    <scope>NUCLEOTIDE SEQUENCE [LARGE SCALE GENOMIC DNA]</scope>
    <source>
        <strain evidence="5">Ya'a_city_454_Pm</strain>
        <tissue evidence="5">Whole body</tissue>
    </source>
</reference>
<dbReference type="AlphaFoldDB" id="A0A0N1INW9"/>
<name>A0A0N1INW9_PAPMA</name>
<gene>
    <name evidence="5" type="ORF">RR48_04352</name>
</gene>
<dbReference type="GO" id="GO:1990904">
    <property type="term" value="C:ribonucleoprotein complex"/>
    <property type="evidence" value="ECO:0007669"/>
    <property type="project" value="UniProtKB-KW"/>
</dbReference>
<evidence type="ECO:0000256" key="2">
    <source>
        <dbReference type="PROSITE-ProRule" id="PRU00117"/>
    </source>
</evidence>
<keyword evidence="6" id="KW-1185">Reference proteome</keyword>
<keyword evidence="1" id="KW-0677">Repeat</keyword>
<dbReference type="EMBL" id="KQ460772">
    <property type="protein sequence ID" value="KPJ12457.1"/>
    <property type="molecule type" value="Genomic_DNA"/>
</dbReference>
<dbReference type="Gene3D" id="3.30.1370.10">
    <property type="entry name" value="K Homology domain, type 1"/>
    <property type="match status" value="2"/>
</dbReference>
<organism evidence="5 6">
    <name type="scientific">Papilio machaon</name>
    <name type="common">Old World swallowtail butterfly</name>
    <dbReference type="NCBI Taxonomy" id="76193"/>
    <lineage>
        <taxon>Eukaryota</taxon>
        <taxon>Metazoa</taxon>
        <taxon>Ecdysozoa</taxon>
        <taxon>Arthropoda</taxon>
        <taxon>Hexapoda</taxon>
        <taxon>Insecta</taxon>
        <taxon>Pterygota</taxon>
        <taxon>Neoptera</taxon>
        <taxon>Endopterygota</taxon>
        <taxon>Lepidoptera</taxon>
        <taxon>Glossata</taxon>
        <taxon>Ditrysia</taxon>
        <taxon>Papilionoidea</taxon>
        <taxon>Papilionidae</taxon>
        <taxon>Papilioninae</taxon>
        <taxon>Papilio</taxon>
    </lineage>
</organism>
<feature type="compositionally biased region" description="Low complexity" evidence="3">
    <location>
        <begin position="18"/>
        <end position="28"/>
    </location>
</feature>
<feature type="compositionally biased region" description="Basic and acidic residues" evidence="3">
    <location>
        <begin position="243"/>
        <end position="253"/>
    </location>
</feature>
<dbReference type="InterPro" id="IPR036612">
    <property type="entry name" value="KH_dom_type_1_sf"/>
</dbReference>
<dbReference type="PANTHER" id="PTHR10288">
    <property type="entry name" value="KH DOMAIN CONTAINING RNA BINDING PROTEIN"/>
    <property type="match status" value="1"/>
</dbReference>
<dbReference type="InterPro" id="IPR004087">
    <property type="entry name" value="KH_dom"/>
</dbReference>
<sequence>MCDAGAPESRAPLLTPVRSPTAASRSAHASRAGHLPTCQPAHWCSSIHYALLTYSHHHVRERPLNHSNRTKCVDLIGISLVLAGGDMKRDAYSEDGPVHKRQRQTDDEVTFLIPSKVAGSIIGKGGSNISKLRNEYKASITVPDCPGPERVLSISASDIDTILEIVKDILPNLADGGLKGGNEDLDIRLLIHQSRAGCVIGKAGAKIKELRESCVLPTPRVSGAVKHSCERRVRQLRPRGGRQVREQPPEGRTKTRAPGPYPLAQCSAMRAPLYNDK</sequence>
<keyword evidence="2" id="KW-0694">RNA-binding</keyword>
<dbReference type="PROSITE" id="PS50084">
    <property type="entry name" value="KH_TYPE_1"/>
    <property type="match status" value="2"/>
</dbReference>
<dbReference type="Pfam" id="PF00013">
    <property type="entry name" value="KH_1"/>
    <property type="match status" value="2"/>
</dbReference>
<dbReference type="InParanoid" id="A0A0N1INW9"/>
<dbReference type="GO" id="GO:0003723">
    <property type="term" value="F:RNA binding"/>
    <property type="evidence" value="ECO:0007669"/>
    <property type="project" value="UniProtKB-UniRule"/>
</dbReference>
<evidence type="ECO:0000259" key="4">
    <source>
        <dbReference type="SMART" id="SM00322"/>
    </source>
</evidence>
<dbReference type="GO" id="GO:0010468">
    <property type="term" value="P:regulation of gene expression"/>
    <property type="evidence" value="ECO:0007669"/>
    <property type="project" value="UniProtKB-ARBA"/>
</dbReference>
<feature type="region of interest" description="Disordered" evidence="3">
    <location>
        <begin position="235"/>
        <end position="263"/>
    </location>
</feature>